<dbReference type="AlphaFoldDB" id="A0A9P9BZS6"/>
<sequence>MNPWARFTFFFVHSSLAAGILHGGSKHAFFLKLFVCRNQKRVMKTRWVEIISRI</sequence>
<evidence type="ECO:0000313" key="2">
    <source>
        <dbReference type="Proteomes" id="UP000756346"/>
    </source>
</evidence>
<comment type="caution">
    <text evidence="1">The sequence shown here is derived from an EMBL/GenBank/DDBJ whole genome shotgun (WGS) entry which is preliminary data.</text>
</comment>
<organism evidence="1 2">
    <name type="scientific">Microdochium trichocladiopsis</name>
    <dbReference type="NCBI Taxonomy" id="1682393"/>
    <lineage>
        <taxon>Eukaryota</taxon>
        <taxon>Fungi</taxon>
        <taxon>Dikarya</taxon>
        <taxon>Ascomycota</taxon>
        <taxon>Pezizomycotina</taxon>
        <taxon>Sordariomycetes</taxon>
        <taxon>Xylariomycetidae</taxon>
        <taxon>Xylariales</taxon>
        <taxon>Microdochiaceae</taxon>
        <taxon>Microdochium</taxon>
    </lineage>
</organism>
<protein>
    <submittedName>
        <fullName evidence="1">Uncharacterized protein</fullName>
    </submittedName>
</protein>
<accession>A0A9P9BZS6</accession>
<name>A0A9P9BZS6_9PEZI</name>
<dbReference type="RefSeq" id="XP_046018479.1">
    <property type="nucleotide sequence ID" value="XM_046152280.1"/>
</dbReference>
<gene>
    <name evidence="1" type="ORF">B0I36DRAFT_310644</name>
</gene>
<dbReference type="EMBL" id="JAGTJQ010000001">
    <property type="protein sequence ID" value="KAH7040424.1"/>
    <property type="molecule type" value="Genomic_DNA"/>
</dbReference>
<proteinExistence type="predicted"/>
<dbReference type="GeneID" id="70181826"/>
<dbReference type="Proteomes" id="UP000756346">
    <property type="component" value="Unassembled WGS sequence"/>
</dbReference>
<keyword evidence="2" id="KW-1185">Reference proteome</keyword>
<evidence type="ECO:0000313" key="1">
    <source>
        <dbReference type="EMBL" id="KAH7040424.1"/>
    </source>
</evidence>
<reference evidence="1" key="1">
    <citation type="journal article" date="2021" name="Nat. Commun.">
        <title>Genetic determinants of endophytism in the Arabidopsis root mycobiome.</title>
        <authorList>
            <person name="Mesny F."/>
            <person name="Miyauchi S."/>
            <person name="Thiergart T."/>
            <person name="Pickel B."/>
            <person name="Atanasova L."/>
            <person name="Karlsson M."/>
            <person name="Huettel B."/>
            <person name="Barry K.W."/>
            <person name="Haridas S."/>
            <person name="Chen C."/>
            <person name="Bauer D."/>
            <person name="Andreopoulos W."/>
            <person name="Pangilinan J."/>
            <person name="LaButti K."/>
            <person name="Riley R."/>
            <person name="Lipzen A."/>
            <person name="Clum A."/>
            <person name="Drula E."/>
            <person name="Henrissat B."/>
            <person name="Kohler A."/>
            <person name="Grigoriev I.V."/>
            <person name="Martin F.M."/>
            <person name="Hacquard S."/>
        </authorList>
    </citation>
    <scope>NUCLEOTIDE SEQUENCE</scope>
    <source>
        <strain evidence="1">MPI-CAGE-CH-0230</strain>
    </source>
</reference>